<sequence>MAAKSNNTIAVLSPHAARFAVSARGVTLLELILALSLTTIVMGLIAMAIDLNFRMYDTRRTHVEETQLARSILRHIADDIRAAVQHMPPDLSGLETVAGNSQNASAMLGGAGMGALGGATGGQGGTGGAGANQGASGQNSNSTGGQGGQGQGGTGNTGGGTGNGGNSQNTLGSTDLNVNPQTEQATSTYGEQSAGGVVGLYGSGTELQLDVSRLPRVDQYQAELSADALQSVVDIPSDMKTVSYFLRSEEAALSSGMGIAPSSQVTASLDGRGRGLMRRVLDRAVSIWSEENGNTNGTLGNTELLAEEVVGLQFMYFDGASWTSEWDSVASQGLPVAIEITLVLSPPGDGAKTSLNPLAEVSTATEEPEERVYTLTVSLPTASSIDEKPQASTEDTALSQTGNLDLSGDAAAAAGGGGGMGGGFPGQNGGQGGGQGNGQNSGQGGFGGFPGQGGGGQGGFPGQGGGQGGPRGGGGGQSGGGQGGPRGGGGQGQGGPRGGGGFGGGMSGGGMGGFGGGFGGMGGGGGRGR</sequence>
<dbReference type="PROSITE" id="PS00409">
    <property type="entry name" value="PROKAR_NTER_METHYL"/>
    <property type="match status" value="1"/>
</dbReference>
<dbReference type="EMBL" id="CP036274">
    <property type="protein sequence ID" value="QDU26150.1"/>
    <property type="molecule type" value="Genomic_DNA"/>
</dbReference>
<organism evidence="3 4">
    <name type="scientific">Anatilimnocola aggregata</name>
    <dbReference type="NCBI Taxonomy" id="2528021"/>
    <lineage>
        <taxon>Bacteria</taxon>
        <taxon>Pseudomonadati</taxon>
        <taxon>Planctomycetota</taxon>
        <taxon>Planctomycetia</taxon>
        <taxon>Pirellulales</taxon>
        <taxon>Pirellulaceae</taxon>
        <taxon>Anatilimnocola</taxon>
    </lineage>
</organism>
<feature type="compositionally biased region" description="Polar residues" evidence="1">
    <location>
        <begin position="175"/>
        <end position="191"/>
    </location>
</feature>
<name>A0A517Y7E3_9BACT</name>
<evidence type="ECO:0000256" key="1">
    <source>
        <dbReference type="SAM" id="MobiDB-lite"/>
    </source>
</evidence>
<evidence type="ECO:0000313" key="4">
    <source>
        <dbReference type="Proteomes" id="UP000315017"/>
    </source>
</evidence>
<dbReference type="Proteomes" id="UP000315017">
    <property type="component" value="Chromosome"/>
</dbReference>
<feature type="region of interest" description="Disordered" evidence="1">
    <location>
        <begin position="123"/>
        <end position="194"/>
    </location>
</feature>
<keyword evidence="2" id="KW-1133">Transmembrane helix</keyword>
<keyword evidence="2" id="KW-0812">Transmembrane</keyword>
<evidence type="ECO:0000313" key="3">
    <source>
        <dbReference type="EMBL" id="QDU26150.1"/>
    </source>
</evidence>
<feature type="transmembrane region" description="Helical" evidence="2">
    <location>
        <begin position="31"/>
        <end position="53"/>
    </location>
</feature>
<dbReference type="InterPro" id="IPR012902">
    <property type="entry name" value="N_methyl_site"/>
</dbReference>
<dbReference type="AlphaFoldDB" id="A0A517Y7E3"/>
<reference evidence="3 4" key="1">
    <citation type="submission" date="2019-02" db="EMBL/GenBank/DDBJ databases">
        <title>Deep-cultivation of Planctomycetes and their phenomic and genomic characterization uncovers novel biology.</title>
        <authorList>
            <person name="Wiegand S."/>
            <person name="Jogler M."/>
            <person name="Boedeker C."/>
            <person name="Pinto D."/>
            <person name="Vollmers J."/>
            <person name="Rivas-Marin E."/>
            <person name="Kohn T."/>
            <person name="Peeters S.H."/>
            <person name="Heuer A."/>
            <person name="Rast P."/>
            <person name="Oberbeckmann S."/>
            <person name="Bunk B."/>
            <person name="Jeske O."/>
            <person name="Meyerdierks A."/>
            <person name="Storesund J.E."/>
            <person name="Kallscheuer N."/>
            <person name="Luecker S."/>
            <person name="Lage O.M."/>
            <person name="Pohl T."/>
            <person name="Merkel B.J."/>
            <person name="Hornburger P."/>
            <person name="Mueller R.-W."/>
            <person name="Bruemmer F."/>
            <person name="Labrenz M."/>
            <person name="Spormann A.M."/>
            <person name="Op den Camp H."/>
            <person name="Overmann J."/>
            <person name="Amann R."/>
            <person name="Jetten M.S.M."/>
            <person name="Mascher T."/>
            <person name="Medema M.H."/>
            <person name="Devos D.P."/>
            <person name="Kaster A.-K."/>
            <person name="Ovreas L."/>
            <person name="Rohde M."/>
            <person name="Galperin M.Y."/>
            <person name="Jogler C."/>
        </authorList>
    </citation>
    <scope>NUCLEOTIDE SEQUENCE [LARGE SCALE GENOMIC DNA]</scope>
    <source>
        <strain evidence="3 4">ETA_A8</strain>
    </source>
</reference>
<feature type="compositionally biased region" description="Gly residues" evidence="1">
    <location>
        <begin position="414"/>
        <end position="529"/>
    </location>
</feature>
<feature type="region of interest" description="Disordered" evidence="1">
    <location>
        <begin position="383"/>
        <end position="529"/>
    </location>
</feature>
<feature type="compositionally biased region" description="Gly residues" evidence="1">
    <location>
        <begin position="144"/>
        <end position="165"/>
    </location>
</feature>
<keyword evidence="4" id="KW-1185">Reference proteome</keyword>
<feature type="compositionally biased region" description="Low complexity" evidence="1">
    <location>
        <begin position="132"/>
        <end position="143"/>
    </location>
</feature>
<accession>A0A517Y7E3</accession>
<protein>
    <recommendedName>
        <fullName evidence="5">Type II secretion system protein J</fullName>
    </recommendedName>
</protein>
<dbReference type="KEGG" id="aagg:ETAA8_12240"/>
<feature type="compositionally biased region" description="Polar residues" evidence="1">
    <location>
        <begin position="383"/>
        <end position="404"/>
    </location>
</feature>
<dbReference type="InterPro" id="IPR045584">
    <property type="entry name" value="Pilin-like"/>
</dbReference>
<gene>
    <name evidence="3" type="ORF">ETAA8_12240</name>
</gene>
<dbReference type="SUPFAM" id="SSF54523">
    <property type="entry name" value="Pili subunits"/>
    <property type="match status" value="1"/>
</dbReference>
<proteinExistence type="predicted"/>
<evidence type="ECO:0008006" key="5">
    <source>
        <dbReference type="Google" id="ProtNLM"/>
    </source>
</evidence>
<keyword evidence="2" id="KW-0472">Membrane</keyword>
<evidence type="ECO:0000256" key="2">
    <source>
        <dbReference type="SAM" id="Phobius"/>
    </source>
</evidence>